<sequence length="80" mass="9314">MEVIIRENGDLTIPQTIFANTNFKPGQKVIITIESGKIVISPDKEEILERFKQLSKNNYITHIDSDEIHEQMILERFKTI</sequence>
<dbReference type="InterPro" id="IPR037914">
    <property type="entry name" value="SpoVT-AbrB_sf"/>
</dbReference>
<dbReference type="SUPFAM" id="SSF89447">
    <property type="entry name" value="AbrB/MazE/MraZ-like"/>
    <property type="match status" value="1"/>
</dbReference>
<dbReference type="GeneID" id="3922623"/>
<evidence type="ECO:0000313" key="2">
    <source>
        <dbReference type="Proteomes" id="UP000001941"/>
    </source>
</evidence>
<dbReference type="eggNOG" id="arCOG10911">
    <property type="taxonomic scope" value="Archaea"/>
</dbReference>
<protein>
    <recommendedName>
        <fullName evidence="3">SpoVT-AbrB domain-containing protein</fullName>
    </recommendedName>
</protein>
<evidence type="ECO:0000313" key="1">
    <source>
        <dbReference type="EMBL" id="ABD41856.1"/>
    </source>
</evidence>
<dbReference type="HOGENOM" id="CLU_2581423_0_0_2"/>
<reference evidence="2" key="1">
    <citation type="journal article" date="2016" name="Stand. Genomic Sci.">
        <title>Complete genome sequence of Methanospirillum hungatei type strain JF1.</title>
        <authorList>
            <person name="Gunsalus R.P."/>
            <person name="Cook L.E."/>
            <person name="Crable B."/>
            <person name="Rohlin L."/>
            <person name="McDonald E."/>
            <person name="Mouttaki H."/>
            <person name="Sieber J.R."/>
            <person name="Poweleit N."/>
            <person name="Zhou H."/>
            <person name="Lapidus A.L."/>
            <person name="Daligault H.E."/>
            <person name="Land M."/>
            <person name="Gilna P."/>
            <person name="Ivanova N."/>
            <person name="Kyrpides N."/>
            <person name="Culley D.E."/>
            <person name="McInerney M.J."/>
        </authorList>
    </citation>
    <scope>NUCLEOTIDE SEQUENCE [LARGE SCALE GENOMIC DNA]</scope>
    <source>
        <strain evidence="2">ATCC 27890 / DSM 864 / NBRC 100397 / JF-1</strain>
    </source>
</reference>
<keyword evidence="2" id="KW-1185">Reference proteome</keyword>
<dbReference type="Proteomes" id="UP000001941">
    <property type="component" value="Chromosome"/>
</dbReference>
<evidence type="ECO:0008006" key="3">
    <source>
        <dbReference type="Google" id="ProtNLM"/>
    </source>
</evidence>
<accession>Q2FSM7</accession>
<gene>
    <name evidence="1" type="ordered locus">Mhun_2150</name>
</gene>
<dbReference type="AlphaFoldDB" id="Q2FSM7"/>
<dbReference type="KEGG" id="mhu:Mhun_2150"/>
<dbReference type="EnsemblBacteria" id="ABD41856">
    <property type="protein sequence ID" value="ABD41856"/>
    <property type="gene ID" value="Mhun_2150"/>
</dbReference>
<dbReference type="Gene3D" id="2.10.260.10">
    <property type="match status" value="1"/>
</dbReference>
<proteinExistence type="predicted"/>
<dbReference type="InParanoid" id="Q2FSM7"/>
<dbReference type="EMBL" id="CP000254">
    <property type="protein sequence ID" value="ABD41856.1"/>
    <property type="molecule type" value="Genomic_DNA"/>
</dbReference>
<name>Q2FSM7_METHJ</name>
<dbReference type="RefSeq" id="WP_011449114.1">
    <property type="nucleotide sequence ID" value="NC_007796.1"/>
</dbReference>
<organism evidence="1 2">
    <name type="scientific">Methanospirillum hungatei JF-1 (strain ATCC 27890 / DSM 864 / NBRC 100397 / JF-1)</name>
    <dbReference type="NCBI Taxonomy" id="323259"/>
    <lineage>
        <taxon>Archaea</taxon>
        <taxon>Methanobacteriati</taxon>
        <taxon>Methanobacteriota</taxon>
        <taxon>Stenosarchaea group</taxon>
        <taxon>Methanomicrobia</taxon>
        <taxon>Methanomicrobiales</taxon>
        <taxon>Methanospirillaceae</taxon>
        <taxon>Methanospirillum</taxon>
    </lineage>
</organism>